<dbReference type="GO" id="GO:0005886">
    <property type="term" value="C:plasma membrane"/>
    <property type="evidence" value="ECO:0007669"/>
    <property type="project" value="TreeGrafter"/>
</dbReference>
<proteinExistence type="predicted"/>
<dbReference type="PANTHER" id="PTHR30092">
    <property type="entry name" value="INNER MEMBRANE PROTEIN CRED"/>
    <property type="match status" value="1"/>
</dbReference>
<keyword evidence="3" id="KW-1185">Reference proteome</keyword>
<evidence type="ECO:0000256" key="1">
    <source>
        <dbReference type="SAM" id="Phobius"/>
    </source>
</evidence>
<dbReference type="Pfam" id="PF06123">
    <property type="entry name" value="CreD"/>
    <property type="match status" value="1"/>
</dbReference>
<feature type="transmembrane region" description="Helical" evidence="1">
    <location>
        <begin position="369"/>
        <end position="391"/>
    </location>
</feature>
<name>A0A923M749_9BURK</name>
<dbReference type="EMBL" id="JACORU010000001">
    <property type="protein sequence ID" value="MBC5763949.1"/>
    <property type="molecule type" value="Genomic_DNA"/>
</dbReference>
<feature type="transmembrane region" description="Helical" evidence="1">
    <location>
        <begin position="421"/>
        <end position="438"/>
    </location>
</feature>
<accession>A0A923M749</accession>
<keyword evidence="1" id="KW-0812">Transmembrane</keyword>
<organism evidence="2 3">
    <name type="scientific">Ramlibacter albus</name>
    <dbReference type="NCBI Taxonomy" id="2079448"/>
    <lineage>
        <taxon>Bacteria</taxon>
        <taxon>Pseudomonadati</taxon>
        <taxon>Pseudomonadota</taxon>
        <taxon>Betaproteobacteria</taxon>
        <taxon>Burkholderiales</taxon>
        <taxon>Comamonadaceae</taxon>
        <taxon>Ramlibacter</taxon>
    </lineage>
</organism>
<evidence type="ECO:0000313" key="2">
    <source>
        <dbReference type="EMBL" id="MBC5763949.1"/>
    </source>
</evidence>
<keyword evidence="1" id="KW-1133">Transmembrane helix</keyword>
<dbReference type="PANTHER" id="PTHR30092:SF0">
    <property type="entry name" value="INNER MEMBRANE PROTEIN CRED"/>
    <property type="match status" value="1"/>
</dbReference>
<dbReference type="NCBIfam" id="NF008712">
    <property type="entry name" value="PRK11715.1-1"/>
    <property type="match status" value="1"/>
</dbReference>
<feature type="transmembrane region" description="Helical" evidence="1">
    <location>
        <begin position="314"/>
        <end position="332"/>
    </location>
</feature>
<evidence type="ECO:0000313" key="3">
    <source>
        <dbReference type="Proteomes" id="UP000596827"/>
    </source>
</evidence>
<feature type="transmembrane region" description="Helical" evidence="1">
    <location>
        <begin position="344"/>
        <end position="363"/>
    </location>
</feature>
<dbReference type="InterPro" id="IPR010364">
    <property type="entry name" value="Uncharacterised_IM_CreD"/>
</dbReference>
<dbReference type="PIRSF" id="PIRSF004548">
    <property type="entry name" value="CreD"/>
    <property type="match status" value="1"/>
</dbReference>
<comment type="caution">
    <text evidence="2">The sequence shown here is derived from an EMBL/GenBank/DDBJ whole genome shotgun (WGS) entry which is preliminary data.</text>
</comment>
<dbReference type="AlphaFoldDB" id="A0A923M749"/>
<keyword evidence="1" id="KW-0472">Membrane</keyword>
<feature type="transmembrane region" description="Helical" evidence="1">
    <location>
        <begin position="398"/>
        <end position="415"/>
    </location>
</feature>
<reference evidence="2" key="1">
    <citation type="submission" date="2020-08" db="EMBL/GenBank/DDBJ databases">
        <title>Ramlibacter sp. GTP1 16S ribosomal RNA gene genome sequencing and assembly.</title>
        <authorList>
            <person name="Kang M."/>
        </authorList>
    </citation>
    <scope>NUCLEOTIDE SEQUENCE</scope>
    <source>
        <strain evidence="2">GTP1</strain>
    </source>
</reference>
<gene>
    <name evidence="2" type="ORF">H8R02_05770</name>
</gene>
<protein>
    <submittedName>
        <fullName evidence="2">Inner membrane CreD family protein</fullName>
    </submittedName>
</protein>
<sequence>MKNLLAHSALAKALTLLVLVLLAALPLGSIGSLIEERGASRQQAVDELASTYARPQTVAVPFIVFPYTERWTEEKAGEKEKSMLVPRIKRSAQFVFPETSALEGRLAPEQRHRGIFSVMFYGLEASWTGRFAKFDPSALPRTERNSTIEPMAPYLAFAVKDVRGLQGRPALSLGGTSMTWQPRVPDVDEAALGGIHAPLPPELLKAWQDKGTLDYALNFTLVGQERLFVVPLADDNKAHIASTWPHPGFGGKFLAARREVGAAGFDAQWAVSSLASSARSQFLQARSGKATEPPDTFGVTLLEPLNVYSLTNRAIKYGLLFVALTLAAAYMFELFKDLRLHPIQYALVALAISVFFLLLLALSEKIPFAWAYGLAAGASSALLTIYFGAVLRGWRRGLGLGGYVALLYAALYGLLSSEDSALLLGSLLLFGLLALFMVGTRRVDWYALGARPSVSDAR</sequence>
<dbReference type="RefSeq" id="WP_187080361.1">
    <property type="nucleotide sequence ID" value="NZ_JACORU010000001.1"/>
</dbReference>
<dbReference type="Proteomes" id="UP000596827">
    <property type="component" value="Unassembled WGS sequence"/>
</dbReference>